<dbReference type="InterPro" id="IPR001460">
    <property type="entry name" value="PCN-bd_Tpept"/>
</dbReference>
<dbReference type="InterPro" id="IPR001264">
    <property type="entry name" value="Glyco_trans_51"/>
</dbReference>
<proteinExistence type="inferred from homology"/>
<protein>
    <submittedName>
        <fullName evidence="19">Multimodular transpeptidase-transglycosylase</fullName>
        <ecNumber evidence="19">2.4.1.129</ecNumber>
        <ecNumber evidence="19">3.4.-.-</ecNumber>
    </submittedName>
</protein>
<evidence type="ECO:0000256" key="15">
    <source>
        <dbReference type="SAM" id="MobiDB-lite"/>
    </source>
</evidence>
<dbReference type="GO" id="GO:0008658">
    <property type="term" value="F:penicillin binding"/>
    <property type="evidence" value="ECO:0007669"/>
    <property type="project" value="InterPro"/>
</dbReference>
<sequence>MATEWKKFARPELWRERIVDGWSRLRGAWRNPAERKLVIGLAALGMGSCSTGGVVAAWTRACAGTCPSAEQIASFAPRQASLVLDSRGGVLGQFFRERRTVVDIDSLPRHVYMAFVAIEDRRFFEHEGVDPVRMIGAVRDNIIRGWGGPGGSTISMQLARNLFPQQLPANETSVRRKFAEIKLAMQMERRFSKRHILELYLNHIYLGAGAYGIEAASRTYFGKRARDLTYQEVSVLAGLPQAPTAYNPRQHPERAERRRTIVLSAMADMGLITREQADQAATEPIALSPPGGAFKAPYFVETVRRELEEQFGELLYTGGLRIHTAIDPVLQAEAERGLEEQIRQAERGTFGGYGHPTYEKFTQGLKPGEPVVHTPYLQGVVVVMDPHTGLIRAMVGGRDFKHSQFNRATQALRQPGSSFKPFVYAAALENGRSPLSGISDAPISIQVGNEVWTPRNYEGRGGGWASLRSALRYSRNRAAIRLGRETGIAKVRDLAARTGLETRIPGYPSVYIGSAGVYPLDMIGAYAAFGNGGWRVEPRYVVRVENHRGQVLWEPAPPPRRAVAPGISWILTDMLREVVDRGSGAPARDPAIGGLSWDVPAAGKTGTTNGSTDVWFVGYTPELLAGVWMGFDNPRTIMPNATGGLLAVPVWARVMRTEYARRKPPEPWKRPADVVVRRVSGGRVMAEGCGGGSPDFFSARHLPEPVCPRSAPAPSMMFVDPTPELPGRPVFPNQPRVPRPEDFVTPAPGGAKP</sequence>
<dbReference type="Pfam" id="PF00912">
    <property type="entry name" value="Transgly"/>
    <property type="match status" value="1"/>
</dbReference>
<dbReference type="PANTHER" id="PTHR32282:SF33">
    <property type="entry name" value="PEPTIDOGLYCAN GLYCOSYLTRANSFERASE"/>
    <property type="match status" value="1"/>
</dbReference>
<keyword evidence="16" id="KW-0472">Membrane</keyword>
<keyword evidence="6 19" id="KW-0328">Glycosyltransferase</keyword>
<evidence type="ECO:0000256" key="12">
    <source>
        <dbReference type="ARBA" id="ARBA00023316"/>
    </source>
</evidence>
<evidence type="ECO:0000256" key="3">
    <source>
        <dbReference type="ARBA" id="ARBA00007739"/>
    </source>
</evidence>
<keyword evidence="11" id="KW-0511">Multifunctional enzyme</keyword>
<evidence type="ECO:0000256" key="6">
    <source>
        <dbReference type="ARBA" id="ARBA00022676"/>
    </source>
</evidence>
<dbReference type="InterPro" id="IPR012338">
    <property type="entry name" value="Beta-lactam/transpept-like"/>
</dbReference>
<feature type="region of interest" description="Disordered" evidence="15">
    <location>
        <begin position="718"/>
        <end position="753"/>
    </location>
</feature>
<keyword evidence="16" id="KW-1133">Transmembrane helix</keyword>
<keyword evidence="10" id="KW-0573">Peptidoglycan synthesis</keyword>
<comment type="pathway">
    <text evidence="1">Cell wall biogenesis; peptidoglycan biosynthesis.</text>
</comment>
<keyword evidence="5" id="KW-0645">Protease</keyword>
<evidence type="ECO:0000256" key="4">
    <source>
        <dbReference type="ARBA" id="ARBA00022645"/>
    </source>
</evidence>
<organism evidence="19">
    <name type="scientific">uncultured Gemmatimonadota bacterium</name>
    <dbReference type="NCBI Taxonomy" id="203437"/>
    <lineage>
        <taxon>Bacteria</taxon>
        <taxon>Pseudomonadati</taxon>
        <taxon>Gemmatimonadota</taxon>
        <taxon>environmental samples</taxon>
    </lineage>
</organism>
<evidence type="ECO:0000256" key="13">
    <source>
        <dbReference type="ARBA" id="ARBA00034000"/>
    </source>
</evidence>
<accession>A0A6J4M1F8</accession>
<evidence type="ECO:0000256" key="16">
    <source>
        <dbReference type="SAM" id="Phobius"/>
    </source>
</evidence>
<dbReference type="PANTHER" id="PTHR32282">
    <property type="entry name" value="BINDING PROTEIN TRANSPEPTIDASE, PUTATIVE-RELATED"/>
    <property type="match status" value="1"/>
</dbReference>
<keyword evidence="9" id="KW-0133">Cell shape</keyword>
<evidence type="ECO:0000259" key="17">
    <source>
        <dbReference type="Pfam" id="PF00905"/>
    </source>
</evidence>
<dbReference type="GO" id="GO:0009252">
    <property type="term" value="P:peptidoglycan biosynthetic process"/>
    <property type="evidence" value="ECO:0007669"/>
    <property type="project" value="UniProtKB-KW"/>
</dbReference>
<dbReference type="Pfam" id="PF00905">
    <property type="entry name" value="Transpeptidase"/>
    <property type="match status" value="1"/>
</dbReference>
<keyword evidence="4" id="KW-0121">Carboxypeptidase</keyword>
<evidence type="ECO:0000256" key="5">
    <source>
        <dbReference type="ARBA" id="ARBA00022670"/>
    </source>
</evidence>
<evidence type="ECO:0000256" key="8">
    <source>
        <dbReference type="ARBA" id="ARBA00022801"/>
    </source>
</evidence>
<comment type="similarity">
    <text evidence="3">In the N-terminal section; belongs to the glycosyltransferase 51 family.</text>
</comment>
<keyword evidence="12" id="KW-0961">Cell wall biogenesis/degradation</keyword>
<comment type="catalytic activity">
    <reaction evidence="13">
        <text>Preferential cleavage: (Ac)2-L-Lys-D-Ala-|-D-Ala. Also transpeptidation of peptidyl-alanyl moieties that are N-acyl substituents of D-alanine.</text>
        <dbReference type="EC" id="3.4.16.4"/>
    </reaction>
</comment>
<dbReference type="EC" id="2.4.1.129" evidence="19"/>
<evidence type="ECO:0000256" key="14">
    <source>
        <dbReference type="ARBA" id="ARBA00049902"/>
    </source>
</evidence>
<comment type="catalytic activity">
    <reaction evidence="14">
        <text>[GlcNAc-(1-&gt;4)-Mur2Ac(oyl-L-Ala-gamma-D-Glu-L-Lys-D-Ala-D-Ala)](n)-di-trans,octa-cis-undecaprenyl diphosphate + beta-D-GlcNAc-(1-&gt;4)-Mur2Ac(oyl-L-Ala-gamma-D-Glu-L-Lys-D-Ala-D-Ala)-di-trans,octa-cis-undecaprenyl diphosphate = [GlcNAc-(1-&gt;4)-Mur2Ac(oyl-L-Ala-gamma-D-Glu-L-Lys-D-Ala-D-Ala)](n+1)-di-trans,octa-cis-undecaprenyl diphosphate + di-trans,octa-cis-undecaprenyl diphosphate + H(+)</text>
        <dbReference type="Rhea" id="RHEA:23708"/>
        <dbReference type="Rhea" id="RHEA-COMP:9602"/>
        <dbReference type="Rhea" id="RHEA-COMP:9603"/>
        <dbReference type="ChEBI" id="CHEBI:15378"/>
        <dbReference type="ChEBI" id="CHEBI:58405"/>
        <dbReference type="ChEBI" id="CHEBI:60033"/>
        <dbReference type="ChEBI" id="CHEBI:78435"/>
        <dbReference type="EC" id="2.4.99.28"/>
    </reaction>
</comment>
<reference evidence="19" key="1">
    <citation type="submission" date="2020-02" db="EMBL/GenBank/DDBJ databases">
        <authorList>
            <person name="Meier V. D."/>
        </authorList>
    </citation>
    <scope>NUCLEOTIDE SEQUENCE</scope>
    <source>
        <strain evidence="19">AVDCRST_MAG89</strain>
    </source>
</reference>
<dbReference type="InterPro" id="IPR036950">
    <property type="entry name" value="PBP_transglycosylase"/>
</dbReference>
<evidence type="ECO:0000256" key="2">
    <source>
        <dbReference type="ARBA" id="ARBA00007090"/>
    </source>
</evidence>
<dbReference type="InterPro" id="IPR023346">
    <property type="entry name" value="Lysozyme-like_dom_sf"/>
</dbReference>
<keyword evidence="7 19" id="KW-0808">Transferase</keyword>
<evidence type="ECO:0000313" key="19">
    <source>
        <dbReference type="EMBL" id="CAA9345471.1"/>
    </source>
</evidence>
<dbReference type="EC" id="3.4.-.-" evidence="19"/>
<comment type="similarity">
    <text evidence="2">In the C-terminal section; belongs to the transpeptidase family.</text>
</comment>
<dbReference type="FunFam" id="1.10.3810.10:FF:000001">
    <property type="entry name" value="Penicillin-binding protein 1A"/>
    <property type="match status" value="1"/>
</dbReference>
<dbReference type="NCBIfam" id="TIGR02074">
    <property type="entry name" value="PBP_1a_fam"/>
    <property type="match status" value="1"/>
</dbReference>
<evidence type="ECO:0000256" key="9">
    <source>
        <dbReference type="ARBA" id="ARBA00022960"/>
    </source>
</evidence>
<name>A0A6J4M1F8_9BACT</name>
<dbReference type="GO" id="GO:0030288">
    <property type="term" value="C:outer membrane-bounded periplasmic space"/>
    <property type="evidence" value="ECO:0007669"/>
    <property type="project" value="TreeGrafter"/>
</dbReference>
<evidence type="ECO:0000256" key="11">
    <source>
        <dbReference type="ARBA" id="ARBA00023268"/>
    </source>
</evidence>
<evidence type="ECO:0000256" key="1">
    <source>
        <dbReference type="ARBA" id="ARBA00004752"/>
    </source>
</evidence>
<gene>
    <name evidence="19" type="ORF">AVDCRST_MAG89-2839</name>
</gene>
<dbReference type="InterPro" id="IPR050396">
    <property type="entry name" value="Glycosyltr_51/Transpeptidase"/>
</dbReference>
<dbReference type="Gene3D" id="3.40.710.10">
    <property type="entry name" value="DD-peptidase/beta-lactamase superfamily"/>
    <property type="match status" value="1"/>
</dbReference>
<evidence type="ECO:0000256" key="10">
    <source>
        <dbReference type="ARBA" id="ARBA00022984"/>
    </source>
</evidence>
<dbReference type="GO" id="GO:0006508">
    <property type="term" value="P:proteolysis"/>
    <property type="evidence" value="ECO:0007669"/>
    <property type="project" value="UniProtKB-KW"/>
</dbReference>
<dbReference type="GO" id="GO:0071555">
    <property type="term" value="P:cell wall organization"/>
    <property type="evidence" value="ECO:0007669"/>
    <property type="project" value="UniProtKB-KW"/>
</dbReference>
<feature type="domain" description="Penicillin-binding protein transpeptidase" evidence="17">
    <location>
        <begin position="379"/>
        <end position="622"/>
    </location>
</feature>
<keyword evidence="8 19" id="KW-0378">Hydrolase</keyword>
<evidence type="ECO:0000256" key="7">
    <source>
        <dbReference type="ARBA" id="ARBA00022679"/>
    </source>
</evidence>
<evidence type="ECO:0000259" key="18">
    <source>
        <dbReference type="Pfam" id="PF00912"/>
    </source>
</evidence>
<dbReference type="SUPFAM" id="SSF56601">
    <property type="entry name" value="beta-lactamase/transpeptidase-like"/>
    <property type="match status" value="1"/>
</dbReference>
<dbReference type="Gene3D" id="1.10.3810.10">
    <property type="entry name" value="Biosynthetic peptidoglycan transglycosylase-like"/>
    <property type="match status" value="1"/>
</dbReference>
<dbReference type="AlphaFoldDB" id="A0A6J4M1F8"/>
<dbReference type="GO" id="GO:0008360">
    <property type="term" value="P:regulation of cell shape"/>
    <property type="evidence" value="ECO:0007669"/>
    <property type="project" value="UniProtKB-KW"/>
</dbReference>
<dbReference type="GO" id="GO:0008955">
    <property type="term" value="F:peptidoglycan glycosyltransferase activity"/>
    <property type="evidence" value="ECO:0007669"/>
    <property type="project" value="UniProtKB-EC"/>
</dbReference>
<feature type="domain" description="Glycosyl transferase family 51" evidence="18">
    <location>
        <begin position="90"/>
        <end position="266"/>
    </location>
</feature>
<feature type="transmembrane region" description="Helical" evidence="16">
    <location>
        <begin position="37"/>
        <end position="58"/>
    </location>
</feature>
<dbReference type="GO" id="GO:0009002">
    <property type="term" value="F:serine-type D-Ala-D-Ala carboxypeptidase activity"/>
    <property type="evidence" value="ECO:0007669"/>
    <property type="project" value="UniProtKB-EC"/>
</dbReference>
<keyword evidence="16" id="KW-0812">Transmembrane</keyword>
<dbReference type="SUPFAM" id="SSF53955">
    <property type="entry name" value="Lysozyme-like"/>
    <property type="match status" value="1"/>
</dbReference>
<dbReference type="EMBL" id="CADCTV010000593">
    <property type="protein sequence ID" value="CAA9345471.1"/>
    <property type="molecule type" value="Genomic_DNA"/>
</dbReference>